<reference evidence="1" key="1">
    <citation type="submission" date="2020-08" db="EMBL/GenBank/DDBJ databases">
        <title>Genetic structure, function and evolution of capsule biosynthesis loci in Vibrio parahaemolyticus.</title>
        <authorList>
            <person name="Li L."/>
            <person name="Bian S."/>
        </authorList>
    </citation>
    <scope>NUCLEOTIDE SEQUENCE</scope>
    <source>
        <strain evidence="1">VP241</strain>
    </source>
</reference>
<dbReference type="AlphaFoldDB" id="A0A7M1W4X7"/>
<gene>
    <name evidence="1" type="ORF">VP241_00030</name>
</gene>
<proteinExistence type="predicted"/>
<sequence length="324" mass="36918">MRKVIIGGIPEPIGGVTSFISRLASHNRVDHVIDIYPRKNKIGLHGYTGDVVFLNGFISLAKYLILNRKELKFDSLHFNFSTSNSLLFFIILPNIFEKQSLMLHHGDLSGVPCFKSIYKYILKRFDVIYSINERQSDFYSSLGVEKEVIKKVSSYVKPNNISIESIPQSILDYFDSDSVLTCSGTPSSLYNHDWCVRFVSNNPSFKLAMFINGEESEVKEFSRMYDVLDRVKVFSGVGEHGFNYAISNSKVYLRPTSKDSFGIAIADAVNFGTKVLCSNVCPRYPGSMIFDELTYQCFEDNLNKILNNELVTCEENKEFTEFEF</sequence>
<dbReference type="SUPFAM" id="SSF53756">
    <property type="entry name" value="UDP-Glycosyltransferase/glycogen phosphorylase"/>
    <property type="match status" value="1"/>
</dbReference>
<name>A0A7M1W4X7_VIBPH</name>
<organism evidence="1">
    <name type="scientific">Vibrio parahaemolyticus</name>
    <dbReference type="NCBI Taxonomy" id="670"/>
    <lineage>
        <taxon>Bacteria</taxon>
        <taxon>Pseudomonadati</taxon>
        <taxon>Pseudomonadota</taxon>
        <taxon>Gammaproteobacteria</taxon>
        <taxon>Vibrionales</taxon>
        <taxon>Vibrionaceae</taxon>
        <taxon>Vibrio</taxon>
    </lineage>
</organism>
<dbReference type="Gene3D" id="3.40.50.2000">
    <property type="entry name" value="Glycogen Phosphorylase B"/>
    <property type="match status" value="2"/>
</dbReference>
<evidence type="ECO:0008006" key="2">
    <source>
        <dbReference type="Google" id="ProtNLM"/>
    </source>
</evidence>
<evidence type="ECO:0000313" key="1">
    <source>
        <dbReference type="EMBL" id="QOS22025.1"/>
    </source>
</evidence>
<accession>A0A7M1W4X7</accession>
<dbReference type="EMBL" id="MT898203">
    <property type="protein sequence ID" value="QOS22025.1"/>
    <property type="molecule type" value="Genomic_DNA"/>
</dbReference>
<protein>
    <recommendedName>
        <fullName evidence="2">Glycosyltransferase</fullName>
    </recommendedName>
</protein>